<dbReference type="GO" id="GO:0005829">
    <property type="term" value="C:cytosol"/>
    <property type="evidence" value="ECO:0000318"/>
    <property type="project" value="GO_Central"/>
</dbReference>
<comment type="catalytic activity">
    <reaction evidence="14">
        <text>S-adenosyl-L-methionine + H(+) = S-adenosyl 3-(methylsulfanyl)propylamine + CO2</text>
        <dbReference type="Rhea" id="RHEA:15981"/>
        <dbReference type="ChEBI" id="CHEBI:15378"/>
        <dbReference type="ChEBI" id="CHEBI:16526"/>
        <dbReference type="ChEBI" id="CHEBI:57443"/>
        <dbReference type="ChEBI" id="CHEBI:59789"/>
        <dbReference type="EC" id="4.1.1.50"/>
    </reaction>
</comment>
<dbReference type="InterPro" id="IPR018166">
    <property type="entry name" value="S-AdoMet_deCO2ase_CS"/>
</dbReference>
<evidence type="ECO:0000256" key="5">
    <source>
        <dbReference type="ARBA" id="ARBA00022691"/>
    </source>
</evidence>
<evidence type="ECO:0000256" key="2">
    <source>
        <dbReference type="ARBA" id="ARBA00004911"/>
    </source>
</evidence>
<dbReference type="Proteomes" id="UP000244005">
    <property type="component" value="Unassembled WGS sequence"/>
</dbReference>
<dbReference type="Gene3D" id="3.30.360.50">
    <property type="entry name" value="S-adenosylmethionine decarboxylase"/>
    <property type="match status" value="1"/>
</dbReference>
<dbReference type="OMA" id="QQPEQPM"/>
<keyword evidence="11" id="KW-0456">Lyase</keyword>
<evidence type="ECO:0000313" key="16">
    <source>
        <dbReference type="Proteomes" id="UP000244005"/>
    </source>
</evidence>
<keyword evidence="12" id="KW-0704">Schiff base</keyword>
<dbReference type="EMBL" id="KZ772774">
    <property type="protein sequence ID" value="PTQ32162.1"/>
    <property type="molecule type" value="Genomic_DNA"/>
</dbReference>
<dbReference type="EC" id="4.1.1.50" evidence="4"/>
<organism evidence="15 16">
    <name type="scientific">Marchantia polymorpha</name>
    <name type="common">Common liverwort</name>
    <name type="synonym">Marchantia aquatica</name>
    <dbReference type="NCBI Taxonomy" id="3197"/>
    <lineage>
        <taxon>Eukaryota</taxon>
        <taxon>Viridiplantae</taxon>
        <taxon>Streptophyta</taxon>
        <taxon>Embryophyta</taxon>
        <taxon>Marchantiophyta</taxon>
        <taxon>Marchantiopsida</taxon>
        <taxon>Marchantiidae</taxon>
        <taxon>Marchantiales</taxon>
        <taxon>Marchantiaceae</taxon>
        <taxon>Marchantia</taxon>
    </lineage>
</organism>
<evidence type="ECO:0000256" key="3">
    <source>
        <dbReference type="ARBA" id="ARBA00008466"/>
    </source>
</evidence>
<dbReference type="InterPro" id="IPR048283">
    <property type="entry name" value="AdoMetDC-like"/>
</dbReference>
<dbReference type="Pfam" id="PF01536">
    <property type="entry name" value="SAM_decarbox"/>
    <property type="match status" value="1"/>
</dbReference>
<dbReference type="PANTHER" id="PTHR11570:SF0">
    <property type="entry name" value="S-ADENOSYLMETHIONINE DECARBOXYLASE PROENZYME"/>
    <property type="match status" value="1"/>
</dbReference>
<dbReference type="UniPathway" id="UPA00331">
    <property type="reaction ID" value="UER00451"/>
</dbReference>
<keyword evidence="6" id="KW-0210">Decarboxylase</keyword>
<keyword evidence="5" id="KW-0949">S-adenosyl-L-methionine</keyword>
<dbReference type="OrthoDB" id="1068353at2759"/>
<dbReference type="PANTHER" id="PTHR11570">
    <property type="entry name" value="S-ADENOSYLMETHIONINE DECARBOXYLASE"/>
    <property type="match status" value="1"/>
</dbReference>
<protein>
    <recommendedName>
        <fullName evidence="4">adenosylmethionine decarboxylase</fullName>
        <ecNumber evidence="4">4.1.1.50</ecNumber>
    </recommendedName>
</protein>
<evidence type="ECO:0000256" key="12">
    <source>
        <dbReference type="ARBA" id="ARBA00023270"/>
    </source>
</evidence>
<keyword evidence="10" id="KW-0865">Zymogen</keyword>
<comment type="cofactor">
    <cofactor evidence="1">
        <name>pyruvate</name>
        <dbReference type="ChEBI" id="CHEBI:15361"/>
    </cofactor>
</comment>
<gene>
    <name evidence="15" type="ORF">MARPO_0102s0030</name>
</gene>
<name>A0A2R6WE84_MARPO</name>
<dbReference type="NCBIfam" id="TIGR00535">
    <property type="entry name" value="SAM_DCase"/>
    <property type="match status" value="1"/>
</dbReference>
<accession>A0A2R6WE84</accession>
<dbReference type="FunFam" id="3.60.90.10:FF:000002">
    <property type="entry name" value="S-adenosylmethionine decarboxylase proenzyme"/>
    <property type="match status" value="1"/>
</dbReference>
<dbReference type="GO" id="GO:0004014">
    <property type="term" value="F:adenosylmethionine decarboxylase activity"/>
    <property type="evidence" value="ECO:0000318"/>
    <property type="project" value="GO_Central"/>
</dbReference>
<dbReference type="SUPFAM" id="SSF56276">
    <property type="entry name" value="S-adenosylmethionine decarboxylase"/>
    <property type="match status" value="1"/>
</dbReference>
<comment type="similarity">
    <text evidence="3">Belongs to the eukaryotic AdoMetDC family.</text>
</comment>
<evidence type="ECO:0000256" key="7">
    <source>
        <dbReference type="ARBA" id="ARBA00022813"/>
    </source>
</evidence>
<dbReference type="InterPro" id="IPR001985">
    <property type="entry name" value="S-AdoMet_decarboxylase_euk"/>
</dbReference>
<evidence type="ECO:0000256" key="11">
    <source>
        <dbReference type="ARBA" id="ARBA00023239"/>
    </source>
</evidence>
<evidence type="ECO:0000256" key="9">
    <source>
        <dbReference type="ARBA" id="ARBA00023115"/>
    </source>
</evidence>
<dbReference type="GO" id="GO:0006597">
    <property type="term" value="P:spermine biosynthetic process"/>
    <property type="evidence" value="ECO:0000318"/>
    <property type="project" value="GO_Central"/>
</dbReference>
<proteinExistence type="inferred from homology"/>
<evidence type="ECO:0000256" key="4">
    <source>
        <dbReference type="ARBA" id="ARBA00012357"/>
    </source>
</evidence>
<dbReference type="Gramene" id="Mp7g18100.1">
    <property type="protein sequence ID" value="Mp7g18100.1.cds1"/>
    <property type="gene ID" value="Mp7g18100"/>
</dbReference>
<comment type="pathway">
    <text evidence="2">Amine and polyamine biosynthesis; S-adenosylmethioninamine biosynthesis; S-adenosylmethioninamine from S-adenosyl-L-methionine: step 1/1.</text>
</comment>
<dbReference type="PROSITE" id="PS01336">
    <property type="entry name" value="ADOMETDC"/>
    <property type="match status" value="1"/>
</dbReference>
<reference evidence="16" key="1">
    <citation type="journal article" date="2017" name="Cell">
        <title>Insights into land plant evolution garnered from the Marchantia polymorpha genome.</title>
        <authorList>
            <person name="Bowman J.L."/>
            <person name="Kohchi T."/>
            <person name="Yamato K.T."/>
            <person name="Jenkins J."/>
            <person name="Shu S."/>
            <person name="Ishizaki K."/>
            <person name="Yamaoka S."/>
            <person name="Nishihama R."/>
            <person name="Nakamura Y."/>
            <person name="Berger F."/>
            <person name="Adam C."/>
            <person name="Aki S.S."/>
            <person name="Althoff F."/>
            <person name="Araki T."/>
            <person name="Arteaga-Vazquez M.A."/>
            <person name="Balasubrmanian S."/>
            <person name="Barry K."/>
            <person name="Bauer D."/>
            <person name="Boehm C.R."/>
            <person name="Briginshaw L."/>
            <person name="Caballero-Perez J."/>
            <person name="Catarino B."/>
            <person name="Chen F."/>
            <person name="Chiyoda S."/>
            <person name="Chovatia M."/>
            <person name="Davies K.M."/>
            <person name="Delmans M."/>
            <person name="Demura T."/>
            <person name="Dierschke T."/>
            <person name="Dolan L."/>
            <person name="Dorantes-Acosta A.E."/>
            <person name="Eklund D.M."/>
            <person name="Florent S.N."/>
            <person name="Flores-Sandoval E."/>
            <person name="Fujiyama A."/>
            <person name="Fukuzawa H."/>
            <person name="Galik B."/>
            <person name="Grimanelli D."/>
            <person name="Grimwood J."/>
            <person name="Grossniklaus U."/>
            <person name="Hamada T."/>
            <person name="Haseloff J."/>
            <person name="Hetherington A.J."/>
            <person name="Higo A."/>
            <person name="Hirakawa Y."/>
            <person name="Hundley H.N."/>
            <person name="Ikeda Y."/>
            <person name="Inoue K."/>
            <person name="Inoue S.I."/>
            <person name="Ishida S."/>
            <person name="Jia Q."/>
            <person name="Kakita M."/>
            <person name="Kanazawa T."/>
            <person name="Kawai Y."/>
            <person name="Kawashima T."/>
            <person name="Kennedy M."/>
            <person name="Kinose K."/>
            <person name="Kinoshita T."/>
            <person name="Kohara Y."/>
            <person name="Koide E."/>
            <person name="Komatsu K."/>
            <person name="Kopischke S."/>
            <person name="Kubo M."/>
            <person name="Kyozuka J."/>
            <person name="Lagercrantz U."/>
            <person name="Lin S.S."/>
            <person name="Lindquist E."/>
            <person name="Lipzen A.M."/>
            <person name="Lu C.W."/>
            <person name="De Luna E."/>
            <person name="Martienssen R.A."/>
            <person name="Minamino N."/>
            <person name="Mizutani M."/>
            <person name="Mizutani M."/>
            <person name="Mochizuki N."/>
            <person name="Monte I."/>
            <person name="Mosher R."/>
            <person name="Nagasaki H."/>
            <person name="Nakagami H."/>
            <person name="Naramoto S."/>
            <person name="Nishitani K."/>
            <person name="Ohtani M."/>
            <person name="Okamoto T."/>
            <person name="Okumura M."/>
            <person name="Phillips J."/>
            <person name="Pollak B."/>
            <person name="Reinders A."/>
            <person name="Rovekamp M."/>
            <person name="Sano R."/>
            <person name="Sawa S."/>
            <person name="Schmid M.W."/>
            <person name="Shirakawa M."/>
            <person name="Solano R."/>
            <person name="Spunde A."/>
            <person name="Suetsugu N."/>
            <person name="Sugano S."/>
            <person name="Sugiyama A."/>
            <person name="Sun R."/>
            <person name="Suzuki Y."/>
            <person name="Takenaka M."/>
            <person name="Takezawa D."/>
            <person name="Tomogane H."/>
            <person name="Tsuzuki M."/>
            <person name="Ueda T."/>
            <person name="Umeda M."/>
            <person name="Ward J.M."/>
            <person name="Watanabe Y."/>
            <person name="Yazaki K."/>
            <person name="Yokoyama R."/>
            <person name="Yoshitake Y."/>
            <person name="Yotsui I."/>
            <person name="Zachgo S."/>
            <person name="Schmutz J."/>
        </authorList>
    </citation>
    <scope>NUCLEOTIDE SEQUENCE [LARGE SCALE GENOMIC DNA]</scope>
    <source>
        <strain evidence="16">Tak-1</strain>
    </source>
</reference>
<keyword evidence="13" id="KW-0670">Pyruvate</keyword>
<evidence type="ECO:0000313" key="15">
    <source>
        <dbReference type="EMBL" id="PTQ32162.1"/>
    </source>
</evidence>
<keyword evidence="8" id="KW-0745">Spermidine biosynthesis</keyword>
<evidence type="ECO:0000256" key="13">
    <source>
        <dbReference type="ARBA" id="ARBA00023317"/>
    </source>
</evidence>
<evidence type="ECO:0000256" key="1">
    <source>
        <dbReference type="ARBA" id="ARBA00001928"/>
    </source>
</evidence>
<evidence type="ECO:0000256" key="8">
    <source>
        <dbReference type="ARBA" id="ARBA00023066"/>
    </source>
</evidence>
<dbReference type="Gene3D" id="3.60.90.10">
    <property type="entry name" value="S-adenosylmethionine decarboxylase"/>
    <property type="match status" value="1"/>
</dbReference>
<evidence type="ECO:0000256" key="14">
    <source>
        <dbReference type="ARBA" id="ARBA00048112"/>
    </source>
</evidence>
<evidence type="ECO:0000256" key="6">
    <source>
        <dbReference type="ARBA" id="ARBA00022793"/>
    </source>
</evidence>
<keyword evidence="9" id="KW-0620">Polyamine biosynthesis</keyword>
<dbReference type="AlphaFoldDB" id="A0A2R6WE84"/>
<dbReference type="GO" id="GO:0008295">
    <property type="term" value="P:spermidine biosynthetic process"/>
    <property type="evidence" value="ECO:0000318"/>
    <property type="project" value="GO_Central"/>
</dbReference>
<evidence type="ECO:0000256" key="10">
    <source>
        <dbReference type="ARBA" id="ARBA00023145"/>
    </source>
</evidence>
<keyword evidence="7" id="KW-0068">Autocatalytic cleavage</keyword>
<keyword evidence="16" id="KW-1185">Reference proteome</keyword>
<dbReference type="InterPro" id="IPR016067">
    <property type="entry name" value="S-AdoMet_deCO2ase_core"/>
</dbReference>
<sequence>MVAIVPTPGFEGFEKRLEIEFSPAPGSGNRAPGDLRRLSRPQLNELLKHAECTIVSELKSEGCDSYVLSESSLFVYPLKMVLKTCGTTQLLKAVPSLLEFTSELELKAIKCKYTRGTFMFPGVQPFPHNSFEDEVQYLERYFGYLGGKAYVLGDLNMLPNWHLYVASEARSAEPTFTLEMCMTELDQTQAHKFFNADGSLAGLQMTKASGIDKLLPNADICDFAFTPCGYSMNALEGGAHSTIHVTPEDNMSYASYESMGYGPKEMNLQELVDGVASVFKPAKLAMSVFLNNAEFAESGSWGAAVAPAGYTCVGSTRQELSFQGVVVFHTFELVSENSTRHLPSVLVMPLIQPAKCDLIERSAMKKCADVFCACNVQLVKEITYHFKGREIMKVFAATNAMTSTYNSDGAAPDPVLHTLLPGSPSECPYKALAESEVCQYLLIAARRRGLKVVGAAIQMQLGSGAFDTGCFAEIVESAAIFFHSAANAATPALSPSEVAQHESKFKRHAALGPPVNQALFVDDACALATRTGSSGSSSCWAPKSNNGIYSQ</sequence>